<reference evidence="3" key="1">
    <citation type="submission" date="2016-06" db="UniProtKB">
        <authorList>
            <consortium name="WormBaseParasite"/>
        </authorList>
    </citation>
    <scope>IDENTIFICATION</scope>
</reference>
<evidence type="ECO:0000313" key="3">
    <source>
        <dbReference type="WBParaSite" id="SSLN_0000436001-mRNA-1"/>
    </source>
</evidence>
<gene>
    <name evidence="1" type="ORF">SSLN_LOCUS4216</name>
</gene>
<dbReference type="OrthoDB" id="8117402at2759"/>
<dbReference type="Proteomes" id="UP000275846">
    <property type="component" value="Unassembled WGS sequence"/>
</dbReference>
<proteinExistence type="predicted"/>
<dbReference type="WBParaSite" id="SSLN_0000436001-mRNA-1">
    <property type="protein sequence ID" value="SSLN_0000436001-mRNA-1"/>
    <property type="gene ID" value="SSLN_0000436001"/>
</dbReference>
<evidence type="ECO:0000313" key="1">
    <source>
        <dbReference type="EMBL" id="VDL90601.1"/>
    </source>
</evidence>
<name>A0A183SJ18_SCHSO</name>
<organism evidence="3">
    <name type="scientific">Schistocephalus solidus</name>
    <name type="common">Tapeworm</name>
    <dbReference type="NCBI Taxonomy" id="70667"/>
    <lineage>
        <taxon>Eukaryota</taxon>
        <taxon>Metazoa</taxon>
        <taxon>Spiralia</taxon>
        <taxon>Lophotrochozoa</taxon>
        <taxon>Platyhelminthes</taxon>
        <taxon>Cestoda</taxon>
        <taxon>Eucestoda</taxon>
        <taxon>Diphyllobothriidea</taxon>
        <taxon>Diphyllobothriidae</taxon>
        <taxon>Schistocephalus</taxon>
    </lineage>
</organism>
<dbReference type="EMBL" id="UYSU01032787">
    <property type="protein sequence ID" value="VDL90601.1"/>
    <property type="molecule type" value="Genomic_DNA"/>
</dbReference>
<protein>
    <submittedName>
        <fullName evidence="3">C2H2-type domain-containing protein</fullName>
    </submittedName>
</protein>
<dbReference type="AlphaFoldDB" id="A0A183SJ18"/>
<accession>A0A183SJ18</accession>
<evidence type="ECO:0000313" key="2">
    <source>
        <dbReference type="Proteomes" id="UP000275846"/>
    </source>
</evidence>
<keyword evidence="2" id="KW-1185">Reference proteome</keyword>
<sequence length="103" mass="11165">MTAEFTAMSNTNTPCTLSAPANLTATITNDKSPNTPDYSYQNCPYNSTQSIDQVSHLLIHRKEAGEAVPGAPTYSRNARLHCSRIFTHPMGLLGHTTTCSKPP</sequence>
<reference evidence="1 2" key="2">
    <citation type="submission" date="2018-11" db="EMBL/GenBank/DDBJ databases">
        <authorList>
            <consortium name="Pathogen Informatics"/>
        </authorList>
    </citation>
    <scope>NUCLEOTIDE SEQUENCE [LARGE SCALE GENOMIC DNA]</scope>
    <source>
        <strain evidence="1 2">NST_G2</strain>
    </source>
</reference>